<reference evidence="1 2" key="1">
    <citation type="submission" date="2018-08" db="EMBL/GenBank/DDBJ databases">
        <title>Genome and evolution of the arbuscular mycorrhizal fungus Diversispora epigaea (formerly Glomus versiforme) and its bacterial endosymbionts.</title>
        <authorList>
            <person name="Sun X."/>
            <person name="Fei Z."/>
            <person name="Harrison M."/>
        </authorList>
    </citation>
    <scope>NUCLEOTIDE SEQUENCE [LARGE SCALE GENOMIC DNA]</scope>
    <source>
        <strain evidence="1 2">IT104</strain>
    </source>
</reference>
<keyword evidence="2" id="KW-1185">Reference proteome</keyword>
<evidence type="ECO:0000313" key="1">
    <source>
        <dbReference type="EMBL" id="RHZ55133.1"/>
    </source>
</evidence>
<comment type="caution">
    <text evidence="1">The sequence shown here is derived from an EMBL/GenBank/DDBJ whole genome shotgun (WGS) entry which is preliminary data.</text>
</comment>
<dbReference type="OrthoDB" id="2475170at2759"/>
<accession>A0A397H198</accession>
<evidence type="ECO:0000313" key="2">
    <source>
        <dbReference type="Proteomes" id="UP000266861"/>
    </source>
</evidence>
<sequence>MASNKESTVFVNTINNYGNDRPTSFGRNRIGEHNYTVKIARPIPKVNFTTTTTVNNKDKVNNKNLTKRVKFSNIIKISDMDSVDDYDRCGQLGQKEENYKIDVWFTGETLAKTKYNMGRWINKNIYNYKEVIVALRNVNRKVERSKDNVDECRVLDLTDCSNLFQVITLLQPLQL</sequence>
<dbReference type="Proteomes" id="UP000266861">
    <property type="component" value="Unassembled WGS sequence"/>
</dbReference>
<gene>
    <name evidence="1" type="ORF">Glove_420g65</name>
</gene>
<dbReference type="EMBL" id="PQFF01000372">
    <property type="protein sequence ID" value="RHZ55133.1"/>
    <property type="molecule type" value="Genomic_DNA"/>
</dbReference>
<name>A0A397H198_9GLOM</name>
<organism evidence="1 2">
    <name type="scientific">Diversispora epigaea</name>
    <dbReference type="NCBI Taxonomy" id="1348612"/>
    <lineage>
        <taxon>Eukaryota</taxon>
        <taxon>Fungi</taxon>
        <taxon>Fungi incertae sedis</taxon>
        <taxon>Mucoromycota</taxon>
        <taxon>Glomeromycotina</taxon>
        <taxon>Glomeromycetes</taxon>
        <taxon>Diversisporales</taxon>
        <taxon>Diversisporaceae</taxon>
        <taxon>Diversispora</taxon>
    </lineage>
</organism>
<proteinExistence type="predicted"/>
<dbReference type="AlphaFoldDB" id="A0A397H198"/>
<protein>
    <submittedName>
        <fullName evidence="1">Uncharacterized protein</fullName>
    </submittedName>
</protein>